<reference evidence="2" key="1">
    <citation type="submission" date="2020-05" db="EMBL/GenBank/DDBJ databases">
        <title>Phylogenomic resolution of chytrid fungi.</title>
        <authorList>
            <person name="Stajich J.E."/>
            <person name="Amses K."/>
            <person name="Simmons R."/>
            <person name="Seto K."/>
            <person name="Myers J."/>
            <person name="Bonds A."/>
            <person name="Quandt C.A."/>
            <person name="Barry K."/>
            <person name="Liu P."/>
            <person name="Grigoriev I."/>
            <person name="Longcore J.E."/>
            <person name="James T.Y."/>
        </authorList>
    </citation>
    <scope>NUCLEOTIDE SEQUENCE</scope>
    <source>
        <strain evidence="2">JEL0513</strain>
    </source>
</reference>
<dbReference type="Proteomes" id="UP001211907">
    <property type="component" value="Unassembled WGS sequence"/>
</dbReference>
<dbReference type="EMBL" id="JADGJH010000623">
    <property type="protein sequence ID" value="KAJ3125223.1"/>
    <property type="molecule type" value="Genomic_DNA"/>
</dbReference>
<dbReference type="SUPFAM" id="SSF53927">
    <property type="entry name" value="Cytidine deaminase-like"/>
    <property type="match status" value="1"/>
</dbReference>
<evidence type="ECO:0000259" key="1">
    <source>
        <dbReference type="PROSITE" id="PS51747"/>
    </source>
</evidence>
<keyword evidence="3" id="KW-1185">Reference proteome</keyword>
<evidence type="ECO:0000313" key="3">
    <source>
        <dbReference type="Proteomes" id="UP001211907"/>
    </source>
</evidence>
<dbReference type="GO" id="GO:0003824">
    <property type="term" value="F:catalytic activity"/>
    <property type="evidence" value="ECO:0007669"/>
    <property type="project" value="InterPro"/>
</dbReference>
<gene>
    <name evidence="2" type="ORF">HK100_010923</name>
</gene>
<dbReference type="InterPro" id="IPR002125">
    <property type="entry name" value="CMP_dCMP_dom"/>
</dbReference>
<dbReference type="GO" id="GO:0006139">
    <property type="term" value="P:nucleobase-containing compound metabolic process"/>
    <property type="evidence" value="ECO:0007669"/>
    <property type="project" value="UniProtKB-ARBA"/>
</dbReference>
<proteinExistence type="predicted"/>
<dbReference type="Pfam" id="PF18785">
    <property type="entry name" value="Inv-AAD"/>
    <property type="match status" value="1"/>
</dbReference>
<evidence type="ECO:0000313" key="2">
    <source>
        <dbReference type="EMBL" id="KAJ3125223.1"/>
    </source>
</evidence>
<dbReference type="InterPro" id="IPR016193">
    <property type="entry name" value="Cytidine_deaminase-like"/>
</dbReference>
<dbReference type="Gene3D" id="3.40.140.10">
    <property type="entry name" value="Cytidine Deaminase, domain 2"/>
    <property type="match status" value="1"/>
</dbReference>
<name>A0AAD5T3A0_9FUNG</name>
<feature type="domain" description="CMP/dCMP-type deaminase" evidence="1">
    <location>
        <begin position="1"/>
        <end position="134"/>
    </location>
</feature>
<comment type="caution">
    <text evidence="2">The sequence shown here is derived from an EMBL/GenBank/DDBJ whole genome shotgun (WGS) entry which is preliminary data.</text>
</comment>
<sequence length="144" mass="15510">MMQLAVEQAKQSPPSEGAYCVGAVLAAVDKTLSTATVLATGFSRELPGNTHAEECCFIKVREAQLKEARDSHKQLVIYTTMEPCGLRLSGKLPCANRILEAGYVERVVVAIREPPNFVESCTGAQLLQEKGLAVDFFDSFAGSS</sequence>
<dbReference type="PROSITE" id="PS51747">
    <property type="entry name" value="CYT_DCMP_DEAMINASES_2"/>
    <property type="match status" value="1"/>
</dbReference>
<organism evidence="2 3">
    <name type="scientific">Physocladia obscura</name>
    <dbReference type="NCBI Taxonomy" id="109957"/>
    <lineage>
        <taxon>Eukaryota</taxon>
        <taxon>Fungi</taxon>
        <taxon>Fungi incertae sedis</taxon>
        <taxon>Chytridiomycota</taxon>
        <taxon>Chytridiomycota incertae sedis</taxon>
        <taxon>Chytridiomycetes</taxon>
        <taxon>Chytridiales</taxon>
        <taxon>Chytriomycetaceae</taxon>
        <taxon>Physocladia</taxon>
    </lineage>
</organism>
<protein>
    <recommendedName>
        <fullName evidence="1">CMP/dCMP-type deaminase domain-containing protein</fullName>
    </recommendedName>
</protein>
<dbReference type="AlphaFoldDB" id="A0AAD5T3A0"/>
<accession>A0AAD5T3A0</accession>